<evidence type="ECO:0008006" key="3">
    <source>
        <dbReference type="Google" id="ProtNLM"/>
    </source>
</evidence>
<dbReference type="EMBL" id="KV919199">
    <property type="protein sequence ID" value="OSX70849.1"/>
    <property type="molecule type" value="Genomic_DNA"/>
</dbReference>
<sequence length="143" mass="15311">MPTLVIIASQSDTPVYTRTFPPSVAAAVGAPPPPAPSTLELLVLNAALDAVDEAAWATRDSYLRTVDTFNDLVVSAYITAAGVRLLLLHDGRGASEEGVRAFFVDVHELWARVALNPLYTEGEPVTSAVFHDRVGTAAARRWP</sequence>
<organism evidence="1 2">
    <name type="scientific">Porphyra umbilicalis</name>
    <name type="common">Purple laver</name>
    <name type="synonym">Red alga</name>
    <dbReference type="NCBI Taxonomy" id="2786"/>
    <lineage>
        <taxon>Eukaryota</taxon>
        <taxon>Rhodophyta</taxon>
        <taxon>Bangiophyceae</taxon>
        <taxon>Bangiales</taxon>
        <taxon>Bangiaceae</taxon>
        <taxon>Porphyra</taxon>
    </lineage>
</organism>
<name>A0A1X6NQD3_PORUM</name>
<gene>
    <name evidence="1" type="ORF">BU14_0651s0005</name>
</gene>
<evidence type="ECO:0000313" key="2">
    <source>
        <dbReference type="Proteomes" id="UP000218209"/>
    </source>
</evidence>
<dbReference type="Pfam" id="PF04628">
    <property type="entry name" value="Sedlin_N"/>
    <property type="match status" value="1"/>
</dbReference>
<dbReference type="Proteomes" id="UP000218209">
    <property type="component" value="Unassembled WGS sequence"/>
</dbReference>
<dbReference type="Gene3D" id="3.30.450.70">
    <property type="match status" value="1"/>
</dbReference>
<dbReference type="OrthoDB" id="10252102at2759"/>
<accession>A0A1X6NQD3</accession>
<reference evidence="1 2" key="1">
    <citation type="submission" date="2017-03" db="EMBL/GenBank/DDBJ databases">
        <title>WGS assembly of Porphyra umbilicalis.</title>
        <authorList>
            <person name="Brawley S.H."/>
            <person name="Blouin N.A."/>
            <person name="Ficko-Blean E."/>
            <person name="Wheeler G.L."/>
            <person name="Lohr M."/>
            <person name="Goodson H.V."/>
            <person name="Jenkins J.W."/>
            <person name="Blaby-Haas C.E."/>
            <person name="Helliwell K.E."/>
            <person name="Chan C."/>
            <person name="Marriage T."/>
            <person name="Bhattacharya D."/>
            <person name="Klein A.S."/>
            <person name="Badis Y."/>
            <person name="Brodie J."/>
            <person name="Cao Y."/>
            <person name="Collen J."/>
            <person name="Dittami S.M."/>
            <person name="Gachon C.M."/>
            <person name="Green B.R."/>
            <person name="Karpowicz S."/>
            <person name="Kim J.W."/>
            <person name="Kudahl U."/>
            <person name="Lin S."/>
            <person name="Michel G."/>
            <person name="Mittag M."/>
            <person name="Olson B.J."/>
            <person name="Pangilinan J."/>
            <person name="Peng Y."/>
            <person name="Qiu H."/>
            <person name="Shu S."/>
            <person name="Singer J.T."/>
            <person name="Smith A.G."/>
            <person name="Sprecher B.N."/>
            <person name="Wagner V."/>
            <person name="Wang W."/>
            <person name="Wang Z.-Y."/>
            <person name="Yan J."/>
            <person name="Yarish C."/>
            <person name="Zoeuner-Riek S."/>
            <person name="Zhuang Y."/>
            <person name="Zou Y."/>
            <person name="Lindquist E.A."/>
            <person name="Grimwood J."/>
            <person name="Barry K."/>
            <person name="Rokhsar D.S."/>
            <person name="Schmutz J."/>
            <person name="Stiller J.W."/>
            <person name="Grossman A.R."/>
            <person name="Prochnik S.E."/>
        </authorList>
    </citation>
    <scope>NUCLEOTIDE SEQUENCE [LARGE SCALE GENOMIC DNA]</scope>
    <source>
        <strain evidence="1">4086291</strain>
    </source>
</reference>
<dbReference type="GO" id="GO:0005737">
    <property type="term" value="C:cytoplasm"/>
    <property type="evidence" value="ECO:0007669"/>
    <property type="project" value="GOC"/>
</dbReference>
<keyword evidence="2" id="KW-1185">Reference proteome</keyword>
<dbReference type="InterPro" id="IPR006722">
    <property type="entry name" value="Sedlin"/>
</dbReference>
<dbReference type="CDD" id="cd14825">
    <property type="entry name" value="TRAPPC2_sedlin"/>
    <property type="match status" value="1"/>
</dbReference>
<dbReference type="PANTHER" id="PTHR12403">
    <property type="entry name" value="TRAFFICKING PROTEIN PARTICLE COMPLEX SUBUNIT 2"/>
    <property type="match status" value="1"/>
</dbReference>
<dbReference type="AlphaFoldDB" id="A0A1X6NQD3"/>
<dbReference type="GO" id="GO:0006888">
    <property type="term" value="P:endoplasmic reticulum to Golgi vesicle-mediated transport"/>
    <property type="evidence" value="ECO:0007669"/>
    <property type="project" value="InterPro"/>
</dbReference>
<evidence type="ECO:0000313" key="1">
    <source>
        <dbReference type="EMBL" id="OSX70849.1"/>
    </source>
</evidence>
<dbReference type="SUPFAM" id="SSF64356">
    <property type="entry name" value="SNARE-like"/>
    <property type="match status" value="1"/>
</dbReference>
<proteinExistence type="predicted"/>
<protein>
    <recommendedName>
        <fullName evidence="3">Trafficking protein particle complex subunit</fullName>
    </recommendedName>
</protein>
<dbReference type="InterPro" id="IPR011012">
    <property type="entry name" value="Longin-like_dom_sf"/>
</dbReference>